<dbReference type="KEGG" id="dsu:Dsui_2604"/>
<protein>
    <submittedName>
        <fullName evidence="1">Uncharacterized protein</fullName>
    </submittedName>
</protein>
<gene>
    <name evidence="1" type="ordered locus">Dsui_2604</name>
</gene>
<dbReference type="HOGENOM" id="CLU_2858017_0_0_4"/>
<dbReference type="EMBL" id="CP003153">
    <property type="protein sequence ID" value="AEV26955.1"/>
    <property type="molecule type" value="Genomic_DNA"/>
</dbReference>
<proteinExistence type="predicted"/>
<organism evidence="1 2">
    <name type="scientific">Azospira oryzae (strain ATCC BAA-33 / DSM 13638 / PS)</name>
    <name type="common">Dechlorosoma suillum</name>
    <dbReference type="NCBI Taxonomy" id="640081"/>
    <lineage>
        <taxon>Bacteria</taxon>
        <taxon>Pseudomonadati</taxon>
        <taxon>Pseudomonadota</taxon>
        <taxon>Betaproteobacteria</taxon>
        <taxon>Rhodocyclales</taxon>
        <taxon>Rhodocyclaceae</taxon>
        <taxon>Azospira</taxon>
    </lineage>
</organism>
<name>G8QNR1_AZOOP</name>
<dbReference type="AlphaFoldDB" id="G8QNR1"/>
<dbReference type="Proteomes" id="UP000005633">
    <property type="component" value="Chromosome"/>
</dbReference>
<evidence type="ECO:0000313" key="1">
    <source>
        <dbReference type="EMBL" id="AEV26955.1"/>
    </source>
</evidence>
<sequence length="64" mass="7096">MKIEASMDLLTLAGLMGRDNVPLEEAAGLRDLLVLDFAERDTDDIEIGLWGTYCCAVDPAQQRR</sequence>
<accession>G8QNR1</accession>
<evidence type="ECO:0000313" key="2">
    <source>
        <dbReference type="Proteomes" id="UP000005633"/>
    </source>
</evidence>
<dbReference type="STRING" id="640081.Dsui_2604"/>
<reference evidence="1 2" key="1">
    <citation type="journal article" date="2012" name="J. Bacteriol.">
        <title>Complete genome sequence of the anaerobic perchlorate-reducing bacterium Azospira suillum strain PS.</title>
        <authorList>
            <person name="Byrne-Bailey K.G."/>
            <person name="Coates J.D."/>
        </authorList>
    </citation>
    <scope>NUCLEOTIDE SEQUENCE [LARGE SCALE GENOMIC DNA]</scope>
    <source>
        <strain evidence="2">ATCC BAA-33 / DSM 13638 / PS</strain>
    </source>
</reference>